<dbReference type="InterPro" id="IPR052155">
    <property type="entry name" value="Biofilm_reg_signaling"/>
</dbReference>
<keyword evidence="3 6" id="KW-0812">Transmembrane</keyword>
<dbReference type="PROSITE" id="PS50112">
    <property type="entry name" value="PAS"/>
    <property type="match status" value="1"/>
</dbReference>
<keyword evidence="5 6" id="KW-0472">Membrane</keyword>
<dbReference type="SUPFAM" id="SSF55785">
    <property type="entry name" value="PYP-like sensor domain (PAS domain)"/>
    <property type="match status" value="1"/>
</dbReference>
<dbReference type="PROSITE" id="PS50883">
    <property type="entry name" value="EAL"/>
    <property type="match status" value="1"/>
</dbReference>
<dbReference type="SMART" id="SM00267">
    <property type="entry name" value="GGDEF"/>
    <property type="match status" value="1"/>
</dbReference>
<dbReference type="CDD" id="cd01948">
    <property type="entry name" value="EAL"/>
    <property type="match status" value="1"/>
</dbReference>
<dbReference type="InterPro" id="IPR035919">
    <property type="entry name" value="EAL_sf"/>
</dbReference>
<dbReference type="InterPro" id="IPR043128">
    <property type="entry name" value="Rev_trsase/Diguanyl_cyclase"/>
</dbReference>
<dbReference type="SUPFAM" id="SSF55073">
    <property type="entry name" value="Nucleotide cyclase"/>
    <property type="match status" value="1"/>
</dbReference>
<dbReference type="Gene3D" id="3.30.450.20">
    <property type="entry name" value="PAS domain"/>
    <property type="match status" value="3"/>
</dbReference>
<dbReference type="EC" id="3.1.4.52" evidence="11"/>
<dbReference type="Gene3D" id="3.30.70.270">
    <property type="match status" value="1"/>
</dbReference>
<reference evidence="12" key="3">
    <citation type="journal article" date="2016" name="Genome Announc.">
        <title>Revised genome sequence of the purple photosynthetic bacterium Blastochloris viridis.</title>
        <authorList>
            <person name="Liu L.N."/>
            <person name="Faulkner M."/>
            <person name="Liu X."/>
            <person name="Huang F."/>
            <person name="Darby A.C."/>
            <person name="Hall N."/>
        </authorList>
    </citation>
    <scope>NUCLEOTIDE SEQUENCE [LARGE SCALE GENOMIC DNA]</scope>
    <source>
        <strain evidence="12">ATCC 19567 / DSM 133 / F</strain>
    </source>
</reference>
<feature type="domain" description="GGDEF" evidence="9">
    <location>
        <begin position="493"/>
        <end position="627"/>
    </location>
</feature>
<evidence type="ECO:0000259" key="8">
    <source>
        <dbReference type="PROSITE" id="PS50883"/>
    </source>
</evidence>
<comment type="subcellular location">
    <subcellularLocation>
        <location evidence="1">Cell membrane</location>
        <topology evidence="1">Multi-pass membrane protein</topology>
    </subcellularLocation>
</comment>
<dbReference type="InterPro" id="IPR029787">
    <property type="entry name" value="Nucleotide_cyclase"/>
</dbReference>
<dbReference type="InterPro" id="IPR000014">
    <property type="entry name" value="PAS"/>
</dbReference>
<feature type="transmembrane region" description="Helical" evidence="6">
    <location>
        <begin position="296"/>
        <end position="317"/>
    </location>
</feature>
<keyword evidence="12" id="KW-1185">Reference proteome</keyword>
<dbReference type="CDD" id="cd12914">
    <property type="entry name" value="PDC1_DGC_like"/>
    <property type="match status" value="1"/>
</dbReference>
<gene>
    <name evidence="11" type="primary">gmr_3</name>
    <name evidence="10" type="ORF">BV133_2306</name>
    <name evidence="11" type="ORF">BVIRIDIS_18480</name>
</gene>
<dbReference type="InterPro" id="IPR000160">
    <property type="entry name" value="GGDEF_dom"/>
</dbReference>
<evidence type="ECO:0000256" key="3">
    <source>
        <dbReference type="ARBA" id="ARBA00022692"/>
    </source>
</evidence>
<dbReference type="InterPro" id="IPR033479">
    <property type="entry name" value="dCache_1"/>
</dbReference>
<feature type="domain" description="EAL" evidence="8">
    <location>
        <begin position="636"/>
        <end position="885"/>
    </location>
</feature>
<dbReference type="Pfam" id="PF00563">
    <property type="entry name" value="EAL"/>
    <property type="match status" value="1"/>
</dbReference>
<evidence type="ECO:0000256" key="1">
    <source>
        <dbReference type="ARBA" id="ARBA00004651"/>
    </source>
</evidence>
<protein>
    <submittedName>
        <fullName evidence="11">Cyclic di-GMP phosphodiesterase Gmr</fullName>
        <ecNumber evidence="11">3.1.4.52</ecNumber>
    </submittedName>
    <submittedName>
        <fullName evidence="10">Diguanylate cyclase/phosphodiesterase with PAS/PAC sensor</fullName>
    </submittedName>
</protein>
<feature type="domain" description="PAS" evidence="7">
    <location>
        <begin position="341"/>
        <end position="394"/>
    </location>
</feature>
<dbReference type="GO" id="GO:0005886">
    <property type="term" value="C:plasma membrane"/>
    <property type="evidence" value="ECO:0007669"/>
    <property type="project" value="UniProtKB-SubCell"/>
</dbReference>
<dbReference type="PANTHER" id="PTHR44757:SF2">
    <property type="entry name" value="BIOFILM ARCHITECTURE MAINTENANCE PROTEIN MBAA"/>
    <property type="match status" value="1"/>
</dbReference>
<evidence type="ECO:0000313" key="12">
    <source>
        <dbReference type="Proteomes" id="UP000065734"/>
    </source>
</evidence>
<dbReference type="Pfam" id="PF02743">
    <property type="entry name" value="dCache_1"/>
    <property type="match status" value="1"/>
</dbReference>
<dbReference type="GO" id="GO:0071111">
    <property type="term" value="F:cyclic-guanylate-specific phosphodiesterase activity"/>
    <property type="evidence" value="ECO:0007669"/>
    <property type="project" value="UniProtKB-EC"/>
</dbReference>
<dbReference type="RefSeq" id="WP_055037818.1">
    <property type="nucleotide sequence ID" value="NZ_AP014854.2"/>
</dbReference>
<reference evidence="11" key="2">
    <citation type="submission" date="2015-11" db="EMBL/GenBank/DDBJ databases">
        <authorList>
            <person name="Zhang Y."/>
            <person name="Guo Z."/>
        </authorList>
    </citation>
    <scope>NUCLEOTIDE SEQUENCE</scope>
    <source>
        <strain evidence="11">1</strain>
    </source>
</reference>
<dbReference type="PROSITE" id="PS50887">
    <property type="entry name" value="GGDEF"/>
    <property type="match status" value="1"/>
</dbReference>
<evidence type="ECO:0000256" key="5">
    <source>
        <dbReference type="ARBA" id="ARBA00023136"/>
    </source>
</evidence>
<keyword evidence="11" id="KW-0378">Hydrolase</keyword>
<dbReference type="SUPFAM" id="SSF141868">
    <property type="entry name" value="EAL domain-like"/>
    <property type="match status" value="1"/>
</dbReference>
<dbReference type="CDD" id="cd12915">
    <property type="entry name" value="PDC2_DGC_like"/>
    <property type="match status" value="1"/>
</dbReference>
<dbReference type="Pfam" id="PF12860">
    <property type="entry name" value="PAS_7"/>
    <property type="match status" value="1"/>
</dbReference>
<dbReference type="AlphaFoldDB" id="A0A0H5BFN7"/>
<dbReference type="InterPro" id="IPR001633">
    <property type="entry name" value="EAL_dom"/>
</dbReference>
<proteinExistence type="predicted"/>
<dbReference type="SMART" id="SM00052">
    <property type="entry name" value="EAL"/>
    <property type="match status" value="1"/>
</dbReference>
<sequence length="892" mass="97593">MAVSVLSRLTRLSTRGITAGVAALLLAAVVAVGIATWQFRSDVIDDSVAHVRNLSTVLGGEVERSIQSVDITLVDLLEHIALASAATEGELSKFVASPHFRRLMDQRLARLPQVHGALVYGASGNPLAMSYRDGNAADIADRDYFRELKDGNSPGLVISLPLVNRVTGATNLVFARRIIGRNGEFIGALLIPMNISYFESIYAPIQSIGRVRMALLRRDGTVILRFPDLATAIGTTVPKSSPWYETMAKGGGEYRSPGYFDGQPGWFAARPLRDYPLVLNVGISEEEMLARWNSRAASIAVGTVTILVFACVLHLIVLGQIRRLHRSETSLLEQSNALAAANMRFDAAMNNVSQGLCLLDANLRVVVSNMRFAEIYGLMPEEVVPGTSLEELLHIRLEKGTYSGEAPQHYVADIANKQSEVQLLPDGRAIQIRRNRMADGGWMTAHDDITDRHRSEMRIAYMARHDLSTGLFNRAAFSEKIAEAGARLRRFGEQFTVLMLDLDRFKLVNDRLGHPAGDMLLKQTAERLRAAVRETDILARLGGDEFAIILTGGTDQRQTATAFCERIVACIAAPFNLGGQTVTVGASIGLALAPEHGTDPDKLIRNADLALYRAKSEGRRGYSIFDVELMNVASARQQFEGELREALVKGEFELHYQPIVNIRRRRISGAEALVRWRHPHRGLLMPGDFIPVAEEAGLIEPIGSWVLRQACRDAAAWPEDTTLSVNLSPSQFHQPDLAEAIAQTLAETGFPPERLEIEITENVFLAGQDNVNEVSRIKALGVSIALDDFGTGYSSLSYLTTFPFDTVKIDRSFTLNMAKRPDSAAVVSSMITLTRCLGVATAAEGVETRQQFELLCEAGIDFCQGFLFGRPEPAAALDLTRAVEPGFQGVAA</sequence>
<evidence type="ECO:0000313" key="10">
    <source>
        <dbReference type="EMBL" id="BAR99899.1"/>
    </source>
</evidence>
<keyword evidence="4 6" id="KW-1133">Transmembrane helix</keyword>
<organism evidence="11 12">
    <name type="scientific">Blastochloris viridis</name>
    <name type="common">Rhodopseudomonas viridis</name>
    <dbReference type="NCBI Taxonomy" id="1079"/>
    <lineage>
        <taxon>Bacteria</taxon>
        <taxon>Pseudomonadati</taxon>
        <taxon>Pseudomonadota</taxon>
        <taxon>Alphaproteobacteria</taxon>
        <taxon>Hyphomicrobiales</taxon>
        <taxon>Blastochloridaceae</taxon>
        <taxon>Blastochloris</taxon>
    </lineage>
</organism>
<dbReference type="Gene3D" id="3.20.20.450">
    <property type="entry name" value="EAL domain"/>
    <property type="match status" value="1"/>
</dbReference>
<evidence type="ECO:0000259" key="7">
    <source>
        <dbReference type="PROSITE" id="PS50112"/>
    </source>
</evidence>
<evidence type="ECO:0000259" key="9">
    <source>
        <dbReference type="PROSITE" id="PS50887"/>
    </source>
</evidence>
<accession>A0A0H5BFN7</accession>
<dbReference type="Pfam" id="PF00990">
    <property type="entry name" value="GGDEF"/>
    <property type="match status" value="1"/>
</dbReference>
<dbReference type="CDD" id="cd01949">
    <property type="entry name" value="GGDEF"/>
    <property type="match status" value="1"/>
</dbReference>
<dbReference type="Proteomes" id="UP000065734">
    <property type="component" value="Chromosome I"/>
</dbReference>
<dbReference type="KEGG" id="bvr:BVIR_2402"/>
<evidence type="ECO:0000256" key="4">
    <source>
        <dbReference type="ARBA" id="ARBA00022989"/>
    </source>
</evidence>
<dbReference type="OrthoDB" id="9814202at2"/>
<dbReference type="STRING" id="1079.BVIR_2402"/>
<dbReference type="PANTHER" id="PTHR44757">
    <property type="entry name" value="DIGUANYLATE CYCLASE DGCP"/>
    <property type="match status" value="1"/>
</dbReference>
<name>A0A0H5BFN7_BLAVI</name>
<feature type="transmembrane region" description="Helical" evidence="6">
    <location>
        <begin position="16"/>
        <end position="37"/>
    </location>
</feature>
<dbReference type="EMBL" id="LN907867">
    <property type="protein sequence ID" value="CUU42833.1"/>
    <property type="molecule type" value="Genomic_DNA"/>
</dbReference>
<dbReference type="NCBIfam" id="TIGR00254">
    <property type="entry name" value="GGDEF"/>
    <property type="match status" value="1"/>
</dbReference>
<evidence type="ECO:0000256" key="6">
    <source>
        <dbReference type="SAM" id="Phobius"/>
    </source>
</evidence>
<dbReference type="InterPro" id="IPR035965">
    <property type="entry name" value="PAS-like_dom_sf"/>
</dbReference>
<evidence type="ECO:0000313" key="11">
    <source>
        <dbReference type="EMBL" id="CUU42833.1"/>
    </source>
</evidence>
<keyword evidence="2" id="KW-1003">Cell membrane</keyword>
<dbReference type="FunFam" id="3.30.70.270:FF:000001">
    <property type="entry name" value="Diguanylate cyclase domain protein"/>
    <property type="match status" value="1"/>
</dbReference>
<dbReference type="EMBL" id="AP014854">
    <property type="protein sequence ID" value="BAR99899.1"/>
    <property type="molecule type" value="Genomic_DNA"/>
</dbReference>
<evidence type="ECO:0000256" key="2">
    <source>
        <dbReference type="ARBA" id="ARBA00022475"/>
    </source>
</evidence>
<reference evidence="10" key="1">
    <citation type="journal article" date="2015" name="Genome Announc.">
        <title>Complete Genome Sequence of the Bacteriochlorophyll b-Producing Photosynthetic Bacterium Blastochloris viridis.</title>
        <authorList>
            <person name="Tsukatani Y."/>
            <person name="Hirose Y."/>
            <person name="Harada J."/>
            <person name="Misawa N."/>
            <person name="Mori K."/>
            <person name="Inoue K."/>
            <person name="Tamiaki H."/>
        </authorList>
    </citation>
    <scope>NUCLEOTIDE SEQUENCE [LARGE SCALE GENOMIC DNA]</scope>
    <source>
        <strain evidence="10">DSM 133</strain>
    </source>
</reference>